<sequence length="202" mass="22648">MTVKRATPGPRSEERRQRLVAAGYRAMVRSGLAGARTRDIAAEAGITVATLHYYFPTKDDLVRAVLEHTIRERMLAPLRLETDWADGLAALRTMLTGLSLQAEAEPGHFRLLHEMTWASREDPAMRAMLAHWHDDWHDTITGWLEAGQREDRVRPDLDAGTVSALIIYMVLGMVMRPPMPAGVDARLPGEFDRLLASIERSP</sequence>
<dbReference type="SUPFAM" id="SSF48498">
    <property type="entry name" value="Tetracyclin repressor-like, C-terminal domain"/>
    <property type="match status" value="1"/>
</dbReference>
<dbReference type="Gene3D" id="1.10.357.10">
    <property type="entry name" value="Tetracycline Repressor, domain 2"/>
    <property type="match status" value="1"/>
</dbReference>
<evidence type="ECO:0000256" key="2">
    <source>
        <dbReference type="PROSITE-ProRule" id="PRU00335"/>
    </source>
</evidence>
<keyword evidence="1 2" id="KW-0238">DNA-binding</keyword>
<dbReference type="Pfam" id="PF00440">
    <property type="entry name" value="TetR_N"/>
    <property type="match status" value="1"/>
</dbReference>
<dbReference type="SUPFAM" id="SSF46689">
    <property type="entry name" value="Homeodomain-like"/>
    <property type="match status" value="1"/>
</dbReference>
<dbReference type="PANTHER" id="PTHR30055">
    <property type="entry name" value="HTH-TYPE TRANSCRIPTIONAL REGULATOR RUTR"/>
    <property type="match status" value="1"/>
</dbReference>
<dbReference type="PRINTS" id="PR00455">
    <property type="entry name" value="HTHTETR"/>
</dbReference>
<gene>
    <name evidence="4" type="ORF">H4W81_002680</name>
</gene>
<reference evidence="4 5" key="1">
    <citation type="submission" date="2020-10" db="EMBL/GenBank/DDBJ databases">
        <title>Sequencing the genomes of 1000 actinobacteria strains.</title>
        <authorList>
            <person name="Klenk H.-P."/>
        </authorList>
    </citation>
    <scope>NUCLEOTIDE SEQUENCE [LARGE SCALE GENOMIC DNA]</scope>
    <source>
        <strain evidence="4 5">DSM 43748</strain>
    </source>
</reference>
<evidence type="ECO:0000259" key="3">
    <source>
        <dbReference type="PROSITE" id="PS50977"/>
    </source>
</evidence>
<dbReference type="EMBL" id="JADBEF010000001">
    <property type="protein sequence ID" value="MBE1559901.1"/>
    <property type="molecule type" value="Genomic_DNA"/>
</dbReference>
<dbReference type="InterPro" id="IPR036271">
    <property type="entry name" value="Tet_transcr_reg_TetR-rel_C_sf"/>
</dbReference>
<dbReference type="RefSeq" id="WP_192775089.1">
    <property type="nucleotide sequence ID" value="NZ_BAAASY010000027.1"/>
</dbReference>
<dbReference type="Proteomes" id="UP000661607">
    <property type="component" value="Unassembled WGS sequence"/>
</dbReference>
<evidence type="ECO:0000256" key="1">
    <source>
        <dbReference type="ARBA" id="ARBA00023125"/>
    </source>
</evidence>
<protein>
    <submittedName>
        <fullName evidence="4">AcrR family transcriptional regulator</fullName>
    </submittedName>
</protein>
<evidence type="ECO:0000313" key="4">
    <source>
        <dbReference type="EMBL" id="MBE1559901.1"/>
    </source>
</evidence>
<feature type="domain" description="HTH tetR-type" evidence="3">
    <location>
        <begin position="13"/>
        <end position="73"/>
    </location>
</feature>
<feature type="DNA-binding region" description="H-T-H motif" evidence="2">
    <location>
        <begin position="36"/>
        <end position="55"/>
    </location>
</feature>
<dbReference type="InterPro" id="IPR009057">
    <property type="entry name" value="Homeodomain-like_sf"/>
</dbReference>
<dbReference type="PROSITE" id="PS50977">
    <property type="entry name" value="HTH_TETR_2"/>
    <property type="match status" value="1"/>
</dbReference>
<dbReference type="InterPro" id="IPR050109">
    <property type="entry name" value="HTH-type_TetR-like_transc_reg"/>
</dbReference>
<dbReference type="InterPro" id="IPR001647">
    <property type="entry name" value="HTH_TetR"/>
</dbReference>
<name>A0ABR9KDM1_9ACTN</name>
<organism evidence="4 5">
    <name type="scientific">Nonomuraea africana</name>
    <dbReference type="NCBI Taxonomy" id="46171"/>
    <lineage>
        <taxon>Bacteria</taxon>
        <taxon>Bacillati</taxon>
        <taxon>Actinomycetota</taxon>
        <taxon>Actinomycetes</taxon>
        <taxon>Streptosporangiales</taxon>
        <taxon>Streptosporangiaceae</taxon>
        <taxon>Nonomuraea</taxon>
    </lineage>
</organism>
<comment type="caution">
    <text evidence="4">The sequence shown here is derived from an EMBL/GenBank/DDBJ whole genome shotgun (WGS) entry which is preliminary data.</text>
</comment>
<keyword evidence="5" id="KW-1185">Reference proteome</keyword>
<dbReference type="PANTHER" id="PTHR30055:SF219">
    <property type="entry name" value="TRANSCRIPTIONAL REGULATORY PROTEIN"/>
    <property type="match status" value="1"/>
</dbReference>
<evidence type="ECO:0000313" key="5">
    <source>
        <dbReference type="Proteomes" id="UP000661607"/>
    </source>
</evidence>
<accession>A0ABR9KDM1</accession>
<proteinExistence type="predicted"/>